<keyword evidence="1" id="KW-0812">Transmembrane</keyword>
<dbReference type="EMBL" id="SPMX01000018">
    <property type="protein sequence ID" value="NMQ05269.1"/>
    <property type="molecule type" value="Genomic_DNA"/>
</dbReference>
<dbReference type="Proteomes" id="UP000886469">
    <property type="component" value="Unassembled WGS sequence"/>
</dbReference>
<keyword evidence="3" id="KW-1185">Reference proteome</keyword>
<sequence>MSGVETALLGAKMVPLAMAWPLFPSGFWTVVWVAVSVGLLVALFPKWIGWAGYLLAMLCRGLLVGMGLVIGLLVVAGRPLYRRIVASGVRALLAYVRFWRAVALWKFLGLSWSIAWRNAERED</sequence>
<name>A0ABX1T6J3_9PROT</name>
<accession>A0ABX1T6J3</accession>
<evidence type="ECO:0000313" key="2">
    <source>
        <dbReference type="EMBL" id="NMQ05269.1"/>
    </source>
</evidence>
<evidence type="ECO:0000313" key="3">
    <source>
        <dbReference type="Proteomes" id="UP000886469"/>
    </source>
</evidence>
<comment type="caution">
    <text evidence="2">The sequence shown here is derived from an EMBL/GenBank/DDBJ whole genome shotgun (WGS) entry which is preliminary data.</text>
</comment>
<evidence type="ECO:0008006" key="4">
    <source>
        <dbReference type="Google" id="ProtNLM"/>
    </source>
</evidence>
<feature type="transmembrane region" description="Helical" evidence="1">
    <location>
        <begin position="22"/>
        <end position="44"/>
    </location>
</feature>
<protein>
    <recommendedName>
        <fullName evidence="4">Transmembrane protein</fullName>
    </recommendedName>
</protein>
<gene>
    <name evidence="2" type="ORF">E4Q08_08295</name>
</gene>
<keyword evidence="1" id="KW-1133">Transmembrane helix</keyword>
<proteinExistence type="predicted"/>
<organism evidence="2 3">
    <name type="scientific">Candidatus Accumulibacter contiguus</name>
    <dbReference type="NCBI Taxonomy" id="2954381"/>
    <lineage>
        <taxon>Bacteria</taxon>
        <taxon>Pseudomonadati</taxon>
        <taxon>Pseudomonadota</taxon>
        <taxon>Betaproteobacteria</taxon>
        <taxon>Candidatus Accumulibacter</taxon>
    </lineage>
</organism>
<dbReference type="RefSeq" id="WP_169070034.1">
    <property type="nucleotide sequence ID" value="NZ_SPMX01000018.1"/>
</dbReference>
<reference evidence="2" key="1">
    <citation type="submission" date="2019-03" db="EMBL/GenBank/DDBJ databases">
        <title>Metabolic reconstructions from genomes of highly enriched 'Candidatus Accumulibacter' and 'Candidatus Competibacter' bioreactor populations.</title>
        <authorList>
            <person name="Annavajhala M.K."/>
            <person name="Welles L."/>
            <person name="Abbas B."/>
            <person name="Sorokin D."/>
            <person name="Park H."/>
            <person name="Van Loosdrecht M."/>
            <person name="Chandran K."/>
        </authorList>
    </citation>
    <scope>NUCLEOTIDE SEQUENCE</scope>
    <source>
        <strain evidence="2">SBR_L</strain>
    </source>
</reference>
<keyword evidence="1" id="KW-0472">Membrane</keyword>
<evidence type="ECO:0000256" key="1">
    <source>
        <dbReference type="SAM" id="Phobius"/>
    </source>
</evidence>
<feature type="transmembrane region" description="Helical" evidence="1">
    <location>
        <begin position="50"/>
        <end position="77"/>
    </location>
</feature>